<name>A0ABT6N5M9_9SPHN</name>
<proteinExistence type="predicted"/>
<comment type="caution">
    <text evidence="1">The sequence shown here is derived from an EMBL/GenBank/DDBJ whole genome shotgun (WGS) entry which is preliminary data.</text>
</comment>
<protein>
    <submittedName>
        <fullName evidence="1">Uncharacterized protein</fullName>
    </submittedName>
</protein>
<keyword evidence="2" id="KW-1185">Reference proteome</keyword>
<dbReference type="Proteomes" id="UP001160625">
    <property type="component" value="Unassembled WGS sequence"/>
</dbReference>
<evidence type="ECO:0000313" key="2">
    <source>
        <dbReference type="Proteomes" id="UP001160625"/>
    </source>
</evidence>
<dbReference type="EMBL" id="JARYGZ010000002">
    <property type="protein sequence ID" value="MDH7640410.1"/>
    <property type="molecule type" value="Genomic_DNA"/>
</dbReference>
<accession>A0ABT6N5M9</accession>
<gene>
    <name evidence="1" type="ORF">QGN17_16870</name>
</gene>
<dbReference type="RefSeq" id="WP_281045756.1">
    <property type="nucleotide sequence ID" value="NZ_JARYGZ010000002.1"/>
</dbReference>
<reference evidence="1" key="1">
    <citation type="submission" date="2023-04" db="EMBL/GenBank/DDBJ databases">
        <title>Sphingomonas sp. MAHUQ-71 isolated from rice field.</title>
        <authorList>
            <person name="Huq M.A."/>
        </authorList>
    </citation>
    <scope>NUCLEOTIDE SEQUENCE</scope>
    <source>
        <strain evidence="1">MAHUQ-71</strain>
    </source>
</reference>
<evidence type="ECO:0000313" key="1">
    <source>
        <dbReference type="EMBL" id="MDH7640410.1"/>
    </source>
</evidence>
<sequence>MIGSSTGALELRRLQTLSEIGAEHNSTVIAMLPVELLEAAKALKDRKD</sequence>
<organism evidence="1 2">
    <name type="scientific">Sphingomonas oryzagri</name>
    <dbReference type="NCBI Taxonomy" id="3042314"/>
    <lineage>
        <taxon>Bacteria</taxon>
        <taxon>Pseudomonadati</taxon>
        <taxon>Pseudomonadota</taxon>
        <taxon>Alphaproteobacteria</taxon>
        <taxon>Sphingomonadales</taxon>
        <taxon>Sphingomonadaceae</taxon>
        <taxon>Sphingomonas</taxon>
    </lineage>
</organism>